<dbReference type="InterPro" id="IPR046454">
    <property type="entry name" value="GpA_endonuclease"/>
</dbReference>
<dbReference type="Pfam" id="PF20454">
    <property type="entry name" value="GpA_nuclease"/>
    <property type="match status" value="1"/>
</dbReference>
<dbReference type="GO" id="GO:0004519">
    <property type="term" value="F:endonuclease activity"/>
    <property type="evidence" value="ECO:0007669"/>
    <property type="project" value="UniProtKB-KW"/>
</dbReference>
<keyword evidence="4" id="KW-1185">Reference proteome</keyword>
<dbReference type="EMBL" id="JBHTND010000005">
    <property type="protein sequence ID" value="MFD1301013.1"/>
    <property type="molecule type" value="Genomic_DNA"/>
</dbReference>
<dbReference type="Proteomes" id="UP001597176">
    <property type="component" value="Unassembled WGS sequence"/>
</dbReference>
<organism evidence="3 4">
    <name type="scientific">Methylobacterium marchantiae</name>
    <dbReference type="NCBI Taxonomy" id="600331"/>
    <lineage>
        <taxon>Bacteria</taxon>
        <taxon>Pseudomonadati</taxon>
        <taxon>Pseudomonadota</taxon>
        <taxon>Alphaproteobacteria</taxon>
        <taxon>Hyphomicrobiales</taxon>
        <taxon>Methylobacteriaceae</taxon>
        <taxon>Methylobacterium</taxon>
    </lineage>
</organism>
<evidence type="ECO:0000313" key="4">
    <source>
        <dbReference type="Proteomes" id="UP001597176"/>
    </source>
</evidence>
<keyword evidence="3" id="KW-0540">Nuclease</keyword>
<feature type="region of interest" description="Disordered" evidence="1">
    <location>
        <begin position="386"/>
        <end position="441"/>
    </location>
</feature>
<evidence type="ECO:0000259" key="2">
    <source>
        <dbReference type="Pfam" id="PF20454"/>
    </source>
</evidence>
<evidence type="ECO:0000313" key="3">
    <source>
        <dbReference type="EMBL" id="MFD1301013.1"/>
    </source>
</evidence>
<name>A0ABW3WUI6_9HYPH</name>
<feature type="domain" description="Terminase large subunit GpA endonuclease" evidence="2">
    <location>
        <begin position="10"/>
        <end position="303"/>
    </location>
</feature>
<comment type="caution">
    <text evidence="3">The sequence shown here is derived from an EMBL/GenBank/DDBJ whole genome shotgun (WGS) entry which is preliminary data.</text>
</comment>
<reference evidence="4" key="1">
    <citation type="journal article" date="2019" name="Int. J. Syst. Evol. Microbiol.">
        <title>The Global Catalogue of Microorganisms (GCM) 10K type strain sequencing project: providing services to taxonomists for standard genome sequencing and annotation.</title>
        <authorList>
            <consortium name="The Broad Institute Genomics Platform"/>
            <consortium name="The Broad Institute Genome Sequencing Center for Infectious Disease"/>
            <person name="Wu L."/>
            <person name="Ma J."/>
        </authorList>
    </citation>
    <scope>NUCLEOTIDE SEQUENCE [LARGE SCALE GENOMIC DNA]</scope>
    <source>
        <strain evidence="4">CCUG 56108</strain>
    </source>
</reference>
<accession>A0ABW3WUI6</accession>
<protein>
    <submittedName>
        <fullName evidence="3">Terminase gpA endonuclease subunit</fullName>
    </submittedName>
</protein>
<gene>
    <name evidence="3" type="ORF">ACFQ4G_05370</name>
</gene>
<keyword evidence="3" id="KW-0255">Endonuclease</keyword>
<proteinExistence type="predicted"/>
<keyword evidence="3" id="KW-0378">Hydrolase</keyword>
<sequence length="441" mass="49767">MENAPEGMPRSYYLPAFYSPVGWEWAAIAKKIEQAEGNYELSKSVWNQIYGLPWSDVTETPNAETIWARRSGYVSRQVPAGVYFLCAGIDVGIDHIEIGVWGFGKKNRRWLIEHVRLRGRYTDPELWARAKAFLYRRYLHPSGAVLSIRRAGVDRGKWPDVVMPWAMRQDPDWITASRGSEKIDAPVLKESKWRLQSADGTWSSEEGVKYWTLGVGHLKLELMGQLNLPRPAPGEDTPPGYVELPQDTDLAFVEQLVSEEYVEIKFKVRGRPKMAWRPIGDARHEALDTCNIARAMAELIGWSTWSDVEYGREDRALAKAADEMRLLMGNLARERHAAGDTRPVAEEDVMSNIVRPMIYGGTEDAEPAGADVRIRVIQRAPKADEPPLRFRFHPIPSPRRKRIHSPASHPHGEAGARRRAPAGVPELSVARPTATHCPCPQ</sequence>
<evidence type="ECO:0000256" key="1">
    <source>
        <dbReference type="SAM" id="MobiDB-lite"/>
    </source>
</evidence>